<dbReference type="EnsemblFungi" id="EJT72398">
    <property type="protein sequence ID" value="EJT72398"/>
    <property type="gene ID" value="GGTG_09264"/>
</dbReference>
<organism evidence="1">
    <name type="scientific">Gaeumannomyces tritici (strain R3-111a-1)</name>
    <name type="common">Wheat and barley take-all root rot fungus</name>
    <name type="synonym">Gaeumannomyces graminis var. tritici</name>
    <dbReference type="NCBI Taxonomy" id="644352"/>
    <lineage>
        <taxon>Eukaryota</taxon>
        <taxon>Fungi</taxon>
        <taxon>Dikarya</taxon>
        <taxon>Ascomycota</taxon>
        <taxon>Pezizomycotina</taxon>
        <taxon>Sordariomycetes</taxon>
        <taxon>Sordariomycetidae</taxon>
        <taxon>Magnaporthales</taxon>
        <taxon>Magnaporthaceae</taxon>
        <taxon>Gaeumannomyces</taxon>
    </lineage>
</organism>
<evidence type="ECO:0000313" key="1">
    <source>
        <dbReference type="EMBL" id="EJT72398.1"/>
    </source>
</evidence>
<proteinExistence type="predicted"/>
<reference evidence="3" key="1">
    <citation type="submission" date="2010-07" db="EMBL/GenBank/DDBJ databases">
        <title>The genome sequence of Gaeumannomyces graminis var. tritici strain R3-111a-1.</title>
        <authorList>
            <consortium name="The Broad Institute Genome Sequencing Platform"/>
            <person name="Ma L.-J."/>
            <person name="Dead R."/>
            <person name="Young S."/>
            <person name="Zeng Q."/>
            <person name="Koehrsen M."/>
            <person name="Alvarado L."/>
            <person name="Berlin A."/>
            <person name="Chapman S.B."/>
            <person name="Chen Z."/>
            <person name="Freedman E."/>
            <person name="Gellesch M."/>
            <person name="Goldberg J."/>
            <person name="Griggs A."/>
            <person name="Gujja S."/>
            <person name="Heilman E.R."/>
            <person name="Heiman D."/>
            <person name="Hepburn T."/>
            <person name="Howarth C."/>
            <person name="Jen D."/>
            <person name="Larson L."/>
            <person name="Mehta T."/>
            <person name="Neiman D."/>
            <person name="Pearson M."/>
            <person name="Roberts A."/>
            <person name="Saif S."/>
            <person name="Shea T."/>
            <person name="Shenoy N."/>
            <person name="Sisk P."/>
            <person name="Stolte C."/>
            <person name="Sykes S."/>
            <person name="Walk T."/>
            <person name="White J."/>
            <person name="Yandava C."/>
            <person name="Haas B."/>
            <person name="Nusbaum C."/>
            <person name="Birren B."/>
        </authorList>
    </citation>
    <scope>NUCLEOTIDE SEQUENCE [LARGE SCALE GENOMIC DNA]</scope>
    <source>
        <strain evidence="3">R3-111a-1</strain>
    </source>
</reference>
<reference evidence="1" key="3">
    <citation type="submission" date="2010-09" db="EMBL/GenBank/DDBJ databases">
        <title>Annotation of Gaeumannomyces graminis var. tritici R3-111a-1.</title>
        <authorList>
            <consortium name="The Broad Institute Genome Sequencing Platform"/>
            <person name="Ma L.-J."/>
            <person name="Dead R."/>
            <person name="Young S.K."/>
            <person name="Zeng Q."/>
            <person name="Gargeya S."/>
            <person name="Fitzgerald M."/>
            <person name="Haas B."/>
            <person name="Abouelleil A."/>
            <person name="Alvarado L."/>
            <person name="Arachchi H.M."/>
            <person name="Berlin A."/>
            <person name="Brown A."/>
            <person name="Chapman S.B."/>
            <person name="Chen Z."/>
            <person name="Dunbar C."/>
            <person name="Freedman E."/>
            <person name="Gearin G."/>
            <person name="Gellesch M."/>
            <person name="Goldberg J."/>
            <person name="Griggs A."/>
            <person name="Gujja S."/>
            <person name="Heiman D."/>
            <person name="Howarth C."/>
            <person name="Larson L."/>
            <person name="Lui A."/>
            <person name="MacDonald P.J.P."/>
            <person name="Mehta T."/>
            <person name="Montmayeur A."/>
            <person name="Murphy C."/>
            <person name="Neiman D."/>
            <person name="Pearson M."/>
            <person name="Priest M."/>
            <person name="Roberts A."/>
            <person name="Saif S."/>
            <person name="Shea T."/>
            <person name="Shenoy N."/>
            <person name="Sisk P."/>
            <person name="Stolte C."/>
            <person name="Sykes S."/>
            <person name="Yandava C."/>
            <person name="Wortman J."/>
            <person name="Nusbaum C."/>
            <person name="Birren B."/>
        </authorList>
    </citation>
    <scope>NUCLEOTIDE SEQUENCE</scope>
    <source>
        <strain evidence="1">R3-111a-1</strain>
    </source>
</reference>
<protein>
    <submittedName>
        <fullName evidence="1 2">Uncharacterized protein</fullName>
    </submittedName>
</protein>
<gene>
    <name evidence="2" type="primary">20349722</name>
    <name evidence="1" type="ORF">GGTG_09264</name>
</gene>
<dbReference type="STRING" id="644352.J3P6X1"/>
<reference evidence="2" key="5">
    <citation type="submission" date="2018-04" db="UniProtKB">
        <authorList>
            <consortium name="EnsemblFungi"/>
        </authorList>
    </citation>
    <scope>IDENTIFICATION</scope>
    <source>
        <strain evidence="2">R3-111a-1</strain>
    </source>
</reference>
<keyword evidence="3" id="KW-1185">Reference proteome</keyword>
<evidence type="ECO:0000313" key="3">
    <source>
        <dbReference type="Proteomes" id="UP000006039"/>
    </source>
</evidence>
<reference evidence="1" key="2">
    <citation type="submission" date="2010-07" db="EMBL/GenBank/DDBJ databases">
        <authorList>
            <consortium name="The Broad Institute Genome Sequencing Platform"/>
            <consortium name="Broad Institute Genome Sequencing Center for Infectious Disease"/>
            <person name="Ma L.-J."/>
            <person name="Dead R."/>
            <person name="Young S."/>
            <person name="Zeng Q."/>
            <person name="Koehrsen M."/>
            <person name="Alvarado L."/>
            <person name="Berlin A."/>
            <person name="Chapman S.B."/>
            <person name="Chen Z."/>
            <person name="Freedman E."/>
            <person name="Gellesch M."/>
            <person name="Goldberg J."/>
            <person name="Griggs A."/>
            <person name="Gujja S."/>
            <person name="Heilman E.R."/>
            <person name="Heiman D."/>
            <person name="Hepburn T."/>
            <person name="Howarth C."/>
            <person name="Jen D."/>
            <person name="Larson L."/>
            <person name="Mehta T."/>
            <person name="Neiman D."/>
            <person name="Pearson M."/>
            <person name="Roberts A."/>
            <person name="Saif S."/>
            <person name="Shea T."/>
            <person name="Shenoy N."/>
            <person name="Sisk P."/>
            <person name="Stolte C."/>
            <person name="Sykes S."/>
            <person name="Walk T."/>
            <person name="White J."/>
            <person name="Yandava C."/>
            <person name="Haas B."/>
            <person name="Nusbaum C."/>
            <person name="Birren B."/>
        </authorList>
    </citation>
    <scope>NUCLEOTIDE SEQUENCE</scope>
    <source>
        <strain evidence="1">R3-111a-1</strain>
    </source>
</reference>
<dbReference type="HOGENOM" id="CLU_769546_0_0_1"/>
<dbReference type="GeneID" id="20349722"/>
<evidence type="ECO:0000313" key="2">
    <source>
        <dbReference type="EnsemblFungi" id="EJT72398"/>
    </source>
</evidence>
<sequence>MGGLPDHKTKANRRDILEFWGFEGTVDCTLDLQSFTDKDWRRPELEGRDEGEEKPNALAHCKDDPFETVEHVAGYLGPVPEHCVPAMDEYNNLIKDGYSRKFGMYADAVARSGNKAARGFKCKNGNKYFDFSVILQMSCCKNCLHYCPGRAGASSFGPTSFASFGIKNITWEDVERQVYNPPRDENCRNLNCYWNFPVTDYSRDNELNPKDVVEKAYKEQQGFVQNPLKAVGQMQENTYTVLAINFVNAVSVSAFMVREAVGSINKISDMVDKWEKNRRKIPSFSFLAPFFFRSRTGPTGRYYRKPGQYSRIPAIIGAAAETAIGIYSVIDSEGNDPMAIFGLVPALTGYLRRRPRFARR</sequence>
<reference evidence="2" key="4">
    <citation type="journal article" date="2015" name="G3 (Bethesda)">
        <title>Genome sequences of three phytopathogenic species of the Magnaporthaceae family of fungi.</title>
        <authorList>
            <person name="Okagaki L.H."/>
            <person name="Nunes C.C."/>
            <person name="Sailsbery J."/>
            <person name="Clay B."/>
            <person name="Brown D."/>
            <person name="John T."/>
            <person name="Oh Y."/>
            <person name="Young N."/>
            <person name="Fitzgerald M."/>
            <person name="Haas B.J."/>
            <person name="Zeng Q."/>
            <person name="Young S."/>
            <person name="Adiconis X."/>
            <person name="Fan L."/>
            <person name="Levin J.Z."/>
            <person name="Mitchell T.K."/>
            <person name="Okubara P.A."/>
            <person name="Farman M.L."/>
            <person name="Kohn L.M."/>
            <person name="Birren B."/>
            <person name="Ma L.-J."/>
            <person name="Dean R.A."/>
        </authorList>
    </citation>
    <scope>NUCLEOTIDE SEQUENCE</scope>
    <source>
        <strain evidence="2">R3-111a-1</strain>
    </source>
</reference>
<dbReference type="OrthoDB" id="73875at2759"/>
<name>J3P6X1_GAET3</name>
<dbReference type="VEuPathDB" id="FungiDB:GGTG_09264"/>
<dbReference type="Proteomes" id="UP000006039">
    <property type="component" value="Unassembled WGS sequence"/>
</dbReference>
<dbReference type="RefSeq" id="XP_009225372.1">
    <property type="nucleotide sequence ID" value="XM_009227108.1"/>
</dbReference>
<dbReference type="AlphaFoldDB" id="J3P6X1"/>
<accession>J3P6X1</accession>
<dbReference type="EMBL" id="GL385399">
    <property type="protein sequence ID" value="EJT72398.1"/>
    <property type="molecule type" value="Genomic_DNA"/>
</dbReference>